<accession>A0A183H5S7</accession>
<dbReference type="WBParaSite" id="OFLC_0000283701-mRNA-1">
    <property type="protein sequence ID" value="OFLC_0000283701-mRNA-1"/>
    <property type="gene ID" value="OFLC_0000283701"/>
</dbReference>
<feature type="region of interest" description="Disordered" evidence="1">
    <location>
        <begin position="1029"/>
        <end position="1049"/>
    </location>
</feature>
<organism evidence="2">
    <name type="scientific">Onchocerca flexuosa</name>
    <dbReference type="NCBI Taxonomy" id="387005"/>
    <lineage>
        <taxon>Eukaryota</taxon>
        <taxon>Metazoa</taxon>
        <taxon>Ecdysozoa</taxon>
        <taxon>Nematoda</taxon>
        <taxon>Chromadorea</taxon>
        <taxon>Rhabditida</taxon>
        <taxon>Spirurina</taxon>
        <taxon>Spiruromorpha</taxon>
        <taxon>Filarioidea</taxon>
        <taxon>Onchocercidae</taxon>
        <taxon>Onchocerca</taxon>
    </lineage>
</organism>
<dbReference type="STRING" id="387005.A0A183H5S7"/>
<sequence length="1329" mass="151833">LNITVSAPVSPKSVTFEDELSTTDRRGQSVAPHAAFLASSIATTLPMQQAFNNFNYDTSQISEINSRRDIQSPMSSSHEASLALDEATHDLLRLSSQPPSVWYSSSSRLLPAADRIPKSASTTSMNKIIRTEDGGMLKLSNAFTWDTARLSNHNHDSSQNSAFVDNEGRRHQTVTVYDEKRPGPPIVRTTVEGKLKMEKVVGADLISVEHCICSAWTIRDIVTHYKVKTTLGKRTLIMEEQKSMDGHEGDFKMSLYEDGQLKTRDVADFQIPSNADKAKYLSQLSQRLLHDIEMLDKHEEPKIITRVEVEITENVTKILKTYIVGESNDLFLAVDQTAADVIQPTSDFKFLFEGQQFEDRSEIRPYEKADSDTTTTAESTVQRPPLCINVECNLKRMEDHSLHEVNVAMPNVFSVVLSLIRERILQQLPNLVKYGMEQQGKQYSGETTIRRLHRFDSTESSEELQTMMHAQKERTFFFEKPEKIEPVKIPVLNITELDLRRMADTSAILANFAIPRTDQSKLNIEHRYEFREAGGGSYGMQQKGQHFEGEMVLKKKRRFSLESESISEEEDISGPTYLNLIKQEARGEFEVAIVLSNEERSSPKHFQAVQSAETINLIAQISTEGKKEEVFAILAAKNKCKQVHMIQEISTVTSNVMITIQKTVHLDDIFQQIAQTWNEKTVQRVAMELSEFNEERQQIFVKFELPAAACQEAYYTRAIPKLLKLNEITIAEFGNEKEYVAVVLQRAGIMYGQVHREWPEAVTGRSRITISTTTSSTITTNTFNIFESLTDSFGTLTGTDFLSTDLTNINTTTKRFQLSNFKTILPTYGMAQKIIPLINTSIVSMDLSTNYTQQSPQNSKEIRVRIAHELDNADKVEEEIHEEKVSLQMLVQTTTTSKDYCKIDDTDEQFEEIFDTFRIDRDTYTHETSIIINPQHSRQHTHLSDKVNDLSPPSHTTDECMQMQQNGIELSFPSDTHPIHEKSSERTLFTQIPAVVSSNISSKEERLIDAQEQSNTEIKNASLHSVKTDSLLPLDSGRTSDHPSGSMEYLNDNRRMEEVFEESKSYASHTESERQESMSRFNDIYEAIEVARSCEQQFQYEQKRERMHLQEFQYDTQQKEQQELQTFSQVENQEMSTEISEISEIQKDRKIQIQREFEEMRVENRGSVPRNKLEKEELKEKLYSGTSEMRVAMLNAGFNLDTTLLVTPEAVTQSKFAKDYSVTTSEYFSDERSWSVTTESYKQRKAHVEHISKSAGDLIESSLEENSESFDERSYISDITYAYMKHPEIIDTQMTHSLTTDLEANKVKECLTTTENESNIIPKTCSYDV</sequence>
<proteinExistence type="predicted"/>
<protein>
    <submittedName>
        <fullName evidence="2">Copine domain-containing protein</fullName>
    </submittedName>
</protein>
<evidence type="ECO:0000256" key="1">
    <source>
        <dbReference type="SAM" id="MobiDB-lite"/>
    </source>
</evidence>
<reference evidence="2" key="1">
    <citation type="submission" date="2016-06" db="UniProtKB">
        <authorList>
            <consortium name="WormBaseParasite"/>
        </authorList>
    </citation>
    <scope>IDENTIFICATION</scope>
</reference>
<name>A0A183H5S7_9BILA</name>
<evidence type="ECO:0000313" key="2">
    <source>
        <dbReference type="WBParaSite" id="OFLC_0000283701-mRNA-1"/>
    </source>
</evidence>